<organism evidence="4 9">
    <name type="scientific">Rotaria sordida</name>
    <dbReference type="NCBI Taxonomy" id="392033"/>
    <lineage>
        <taxon>Eukaryota</taxon>
        <taxon>Metazoa</taxon>
        <taxon>Spiralia</taxon>
        <taxon>Gnathifera</taxon>
        <taxon>Rotifera</taxon>
        <taxon>Eurotatoria</taxon>
        <taxon>Bdelloidea</taxon>
        <taxon>Philodinida</taxon>
        <taxon>Philodinidae</taxon>
        <taxon>Rotaria</taxon>
    </lineage>
</organism>
<dbReference type="OrthoDB" id="10042930at2759"/>
<dbReference type="EMBL" id="CAJNOO010002548">
    <property type="protein sequence ID" value="CAF1278004.1"/>
    <property type="molecule type" value="Genomic_DNA"/>
</dbReference>
<keyword evidence="10" id="KW-1185">Reference proteome</keyword>
<name>A0A815EG86_9BILA</name>
<dbReference type="EMBL" id="CAJNOT010002362">
    <property type="protein sequence ID" value="CAF1309605.1"/>
    <property type="molecule type" value="Genomic_DNA"/>
</dbReference>
<reference evidence="4" key="1">
    <citation type="submission" date="2021-02" db="EMBL/GenBank/DDBJ databases">
        <authorList>
            <person name="Nowell W R."/>
        </authorList>
    </citation>
    <scope>NUCLEOTIDE SEQUENCE</scope>
</reference>
<dbReference type="Proteomes" id="UP000663874">
    <property type="component" value="Unassembled WGS sequence"/>
</dbReference>
<accession>A0A815EG86</accession>
<evidence type="ECO:0000313" key="6">
    <source>
        <dbReference type="EMBL" id="CAF3980535.1"/>
    </source>
</evidence>
<comment type="caution">
    <text evidence="4">The sequence shown here is derived from an EMBL/GenBank/DDBJ whole genome shotgun (WGS) entry which is preliminary data.</text>
</comment>
<dbReference type="Proteomes" id="UP000663870">
    <property type="component" value="Unassembled WGS sequence"/>
</dbReference>
<dbReference type="Proteomes" id="UP000663882">
    <property type="component" value="Unassembled WGS sequence"/>
</dbReference>
<evidence type="ECO:0000313" key="5">
    <source>
        <dbReference type="EMBL" id="CAF1465025.1"/>
    </source>
</evidence>
<dbReference type="EMBL" id="CAJNOH010000045">
    <property type="protein sequence ID" value="CAF0804278.1"/>
    <property type="molecule type" value="Genomic_DNA"/>
</dbReference>
<protein>
    <submittedName>
        <fullName evidence="4">Uncharacterized protein</fullName>
    </submittedName>
</protein>
<dbReference type="Proteomes" id="UP000663864">
    <property type="component" value="Unassembled WGS sequence"/>
</dbReference>
<dbReference type="Proteomes" id="UP000663836">
    <property type="component" value="Unassembled WGS sequence"/>
</dbReference>
<dbReference type="EMBL" id="CAJNOL010002126">
    <property type="protein sequence ID" value="CAF1465025.1"/>
    <property type="molecule type" value="Genomic_DNA"/>
</dbReference>
<evidence type="ECO:0000313" key="7">
    <source>
        <dbReference type="EMBL" id="CAF3997285.1"/>
    </source>
</evidence>
<dbReference type="Proteomes" id="UP000663889">
    <property type="component" value="Unassembled WGS sequence"/>
</dbReference>
<dbReference type="AlphaFoldDB" id="A0A815EG86"/>
<proteinExistence type="predicted"/>
<evidence type="ECO:0000313" key="3">
    <source>
        <dbReference type="EMBL" id="CAF1278004.1"/>
    </source>
</evidence>
<evidence type="ECO:0000313" key="2">
    <source>
        <dbReference type="EMBL" id="CAF1263378.1"/>
    </source>
</evidence>
<dbReference type="EMBL" id="CAJOBE010006128">
    <property type="protein sequence ID" value="CAF3997285.1"/>
    <property type="molecule type" value="Genomic_DNA"/>
</dbReference>
<evidence type="ECO:0000313" key="1">
    <source>
        <dbReference type="EMBL" id="CAF0804278.1"/>
    </source>
</evidence>
<dbReference type="Proteomes" id="UP000663854">
    <property type="component" value="Unassembled WGS sequence"/>
</dbReference>
<evidence type="ECO:0000313" key="10">
    <source>
        <dbReference type="Proteomes" id="UP000663870"/>
    </source>
</evidence>
<dbReference type="EMBL" id="CAJNOU010001874">
    <property type="protein sequence ID" value="CAF1263378.1"/>
    <property type="molecule type" value="Genomic_DNA"/>
</dbReference>
<evidence type="ECO:0000313" key="4">
    <source>
        <dbReference type="EMBL" id="CAF1309605.1"/>
    </source>
</evidence>
<sequence>MDIFQLNELADDMMNLYDDDFYNFLENSLNKHLYELFRVQTIQHVTSLSSITIDQIIEILTADIINLNNLKKSLGFVTTDGKFHLRFGHRDLLECLLILGKSKKNLSIKDFDLTNKYMKNQTHEKILEM</sequence>
<evidence type="ECO:0000313" key="8">
    <source>
        <dbReference type="EMBL" id="CAF4052190.1"/>
    </source>
</evidence>
<dbReference type="EMBL" id="CAJOAX010006430">
    <property type="protein sequence ID" value="CAF3980535.1"/>
    <property type="molecule type" value="Genomic_DNA"/>
</dbReference>
<dbReference type="EMBL" id="CAJOBD010006133">
    <property type="protein sequence ID" value="CAF4052190.1"/>
    <property type="molecule type" value="Genomic_DNA"/>
</dbReference>
<dbReference type="Proteomes" id="UP000663823">
    <property type="component" value="Unassembled WGS sequence"/>
</dbReference>
<gene>
    <name evidence="7" type="ORF">FNK824_LOCUS25737</name>
    <name evidence="8" type="ORF">JBS370_LOCUS29103</name>
    <name evidence="5" type="ORF">JXQ802_LOCUS38397</name>
    <name evidence="6" type="ORF">OTI717_LOCUS27924</name>
    <name evidence="1" type="ORF">PYM288_LOCUS4771</name>
    <name evidence="3" type="ORF">RFH988_LOCUS28544</name>
    <name evidence="2" type="ORF">SEV965_LOCUS24360</name>
    <name evidence="4" type="ORF">ZHD862_LOCUS28414</name>
</gene>
<evidence type="ECO:0000313" key="9">
    <source>
        <dbReference type="Proteomes" id="UP000663864"/>
    </source>
</evidence>